<dbReference type="GO" id="GO:0006412">
    <property type="term" value="P:translation"/>
    <property type="evidence" value="ECO:0007669"/>
    <property type="project" value="InterPro"/>
</dbReference>
<accession>A0A2T9WME7</accession>
<dbReference type="EMBL" id="QEFP01000001">
    <property type="protein sequence ID" value="PVU68992.1"/>
    <property type="molecule type" value="Genomic_DNA"/>
</dbReference>
<reference evidence="4" key="1">
    <citation type="journal article" date="2015" name="Appl. Environ. Microbiol.">
        <title>Nanoarchaeota, Their Sulfolobales Host, and Nanoarchaeota Virus Distribution across Yellowstone National Park Hot Springs.</title>
        <authorList>
            <person name="Munson-McGee J.H."/>
            <person name="Field E.K."/>
            <person name="Bateson M."/>
            <person name="Rooney C."/>
            <person name="Stepanauskas R."/>
            <person name="Young M.J."/>
        </authorList>
    </citation>
    <scope>NUCLEOTIDE SEQUENCE [LARGE SCALE GENOMIC DNA]</scope>
    <source>
        <strain evidence="4">SCGC AB-777_F03</strain>
    </source>
</reference>
<keyword evidence="1" id="KW-0689">Ribosomal protein</keyword>
<evidence type="ECO:0000256" key="2">
    <source>
        <dbReference type="ARBA" id="ARBA00023274"/>
    </source>
</evidence>
<proteinExistence type="predicted"/>
<reference evidence="3" key="3">
    <citation type="submission" date="2017-05" db="EMBL/GenBank/DDBJ databases">
        <authorList>
            <person name="Munson-Mcgee J.H."/>
        </authorList>
    </citation>
    <scope>NUCLEOTIDE SEQUENCE</scope>
    <source>
        <strain evidence="3">SCGC AB-777_F03</strain>
    </source>
</reference>
<sequence length="205" mass="24234">MAYNKKYADWGKKVWVDIYAPVEIFNENKIGETPVNKDNIENVIGRTVDLNLAFVLNNFKYQNYKVIFQINKVSGLKAYTEVKEVMLYPSYIRRITMKGTSKIEDSFIVKTSDGYDVRIKPLVITRFKAHRSQRTEIRKVYRKYLEEKVSSLKYYELIEKVINYDLQNEIKPALNKIFPVSYVEIKRITKISQAKQRIQQAVENK</sequence>
<dbReference type="SMART" id="SM01397">
    <property type="entry name" value="Ribosomal_S3Ae"/>
    <property type="match status" value="1"/>
</dbReference>
<evidence type="ECO:0008006" key="5">
    <source>
        <dbReference type="Google" id="ProtNLM"/>
    </source>
</evidence>
<comment type="caution">
    <text evidence="4">The sequence shown here is derived from an EMBL/GenBank/DDBJ whole genome shotgun (WGS) entry which is preliminary data.</text>
</comment>
<evidence type="ECO:0000313" key="3">
    <source>
        <dbReference type="EMBL" id="MCC5446985.1"/>
    </source>
</evidence>
<gene>
    <name evidence="3" type="ORF">DDW03_001035</name>
    <name evidence="4" type="ORF">DDW03_00505</name>
</gene>
<name>A0A2T9WME7_NANST</name>
<dbReference type="EMBL" id="QEFP02000004">
    <property type="protein sequence ID" value="MCC5446985.1"/>
    <property type="molecule type" value="Genomic_DNA"/>
</dbReference>
<dbReference type="Pfam" id="PF01015">
    <property type="entry name" value="Ribosomal_S3Ae"/>
    <property type="match status" value="1"/>
</dbReference>
<dbReference type="Proteomes" id="UP000245509">
    <property type="component" value="Unassembled WGS sequence"/>
</dbReference>
<dbReference type="InterPro" id="IPR001593">
    <property type="entry name" value="Ribosomal_eS1"/>
</dbReference>
<dbReference type="GO" id="GO:0003735">
    <property type="term" value="F:structural constituent of ribosome"/>
    <property type="evidence" value="ECO:0007669"/>
    <property type="project" value="InterPro"/>
</dbReference>
<reference evidence="3" key="4">
    <citation type="submission" date="2021-11" db="EMBL/GenBank/DDBJ databases">
        <authorList>
            <person name="Munson-Mcgee J."/>
            <person name="Field E."/>
            <person name="Bateson M."/>
            <person name="Rooney C."/>
            <person name="Stepanauskas R."/>
            <person name="Young M."/>
        </authorList>
    </citation>
    <scope>NUCLEOTIDE SEQUENCE</scope>
    <source>
        <strain evidence="3">SCGC AB-777_F03</strain>
    </source>
</reference>
<keyword evidence="2" id="KW-0687">Ribonucleoprotein</keyword>
<protein>
    <recommendedName>
        <fullName evidence="5">Ribosomal protein S1e</fullName>
    </recommendedName>
</protein>
<organism evidence="4">
    <name type="scientific">Nanobsidianus stetteri</name>
    <dbReference type="NCBI Taxonomy" id="1294122"/>
    <lineage>
        <taxon>Archaea</taxon>
        <taxon>Nanobdellota</taxon>
        <taxon>Candidatus Nanoarchaeia</taxon>
        <taxon>Nanoarchaeales</taxon>
        <taxon>Nanopusillaceae</taxon>
        <taxon>Candidatus Nanobsidianus</taxon>
    </lineage>
</organism>
<reference evidence="4" key="2">
    <citation type="submission" date="2017-05" db="EMBL/GenBank/DDBJ databases">
        <authorList>
            <person name="Song R."/>
            <person name="Chenine A.L."/>
            <person name="Ruprecht R.M."/>
        </authorList>
    </citation>
    <scope>NUCLEOTIDE SEQUENCE</scope>
    <source>
        <strain evidence="4">SCGC AB-777_F03</strain>
    </source>
</reference>
<dbReference type="GO" id="GO:1990904">
    <property type="term" value="C:ribonucleoprotein complex"/>
    <property type="evidence" value="ECO:0007669"/>
    <property type="project" value="UniProtKB-KW"/>
</dbReference>
<evidence type="ECO:0000313" key="4">
    <source>
        <dbReference type="EMBL" id="PVU68992.1"/>
    </source>
</evidence>
<dbReference type="RefSeq" id="WP_228615212.1">
    <property type="nucleotide sequence ID" value="NZ_QEFP02000004.1"/>
</dbReference>
<dbReference type="GO" id="GO:0005840">
    <property type="term" value="C:ribosome"/>
    <property type="evidence" value="ECO:0007669"/>
    <property type="project" value="UniProtKB-KW"/>
</dbReference>
<evidence type="ECO:0000256" key="1">
    <source>
        <dbReference type="ARBA" id="ARBA00022980"/>
    </source>
</evidence>
<dbReference type="AlphaFoldDB" id="A0A2T9WME7"/>